<reference evidence="1" key="1">
    <citation type="submission" date="2022-10" db="EMBL/GenBank/DDBJ databases">
        <title>Whole-Genome Sequencing of Brachybacterium huguangmaarense BRM-3, Isolated from Betula schmidtii.</title>
        <authorList>
            <person name="Haam D."/>
        </authorList>
    </citation>
    <scope>NUCLEOTIDE SEQUENCE</scope>
    <source>
        <strain evidence="1">BRM-3</strain>
        <plasmid evidence="1">unnamed</plasmid>
    </source>
</reference>
<dbReference type="EMBL" id="CP107021">
    <property type="protein sequence ID" value="UYG18310.1"/>
    <property type="molecule type" value="Genomic_DNA"/>
</dbReference>
<keyword evidence="1" id="KW-0614">Plasmid</keyword>
<accession>A0ABY6G530</accession>
<sequence>MARLTDRDLDYLALLCRFPFMTAIQLQEWVHGRRDPALLSPLYRRLRGLEERELIVSDRVLQSAPGFLSATRAGMRAVGVTGAVVTAKFSQYRHDLAVVDLAYLVHRMRPDFTLVTEREMRSEDTTNQHRALDPAWATIRPGADSRRRRQFPDLIQEAPTGQRVVHELEMTPKDLRRLRQIMRTYLLDTRVGVIRYWAAPVALERVRAAAEDSNTWARAEDVPRRVVVEPWCGVEGMQ</sequence>
<keyword evidence="2" id="KW-1185">Reference proteome</keyword>
<evidence type="ECO:0000313" key="1">
    <source>
        <dbReference type="EMBL" id="UYG18310.1"/>
    </source>
</evidence>
<geneLocation type="plasmid" evidence="1 2">
    <name>unnamed</name>
</geneLocation>
<evidence type="ECO:0008006" key="3">
    <source>
        <dbReference type="Google" id="ProtNLM"/>
    </source>
</evidence>
<name>A0ABY6G530_9MICO</name>
<organism evidence="1 2">
    <name type="scientific">Brachybacterium huguangmaarense</name>
    <dbReference type="NCBI Taxonomy" id="1652028"/>
    <lineage>
        <taxon>Bacteria</taxon>
        <taxon>Bacillati</taxon>
        <taxon>Actinomycetota</taxon>
        <taxon>Actinomycetes</taxon>
        <taxon>Micrococcales</taxon>
        <taxon>Dermabacteraceae</taxon>
        <taxon>Brachybacterium</taxon>
    </lineage>
</organism>
<protein>
    <recommendedName>
        <fullName evidence="3">Transcriptional regulator</fullName>
    </recommendedName>
</protein>
<evidence type="ECO:0000313" key="2">
    <source>
        <dbReference type="Proteomes" id="UP001164305"/>
    </source>
</evidence>
<proteinExistence type="predicted"/>
<gene>
    <name evidence="1" type="ORF">BRM3_15010</name>
</gene>
<dbReference type="RefSeq" id="WP_263595499.1">
    <property type="nucleotide sequence ID" value="NZ_CP107021.1"/>
</dbReference>
<dbReference type="Proteomes" id="UP001164305">
    <property type="component" value="Plasmid unnamed"/>
</dbReference>